<organism evidence="2 3">
    <name type="scientific">Ramazzottius varieornatus</name>
    <name type="common">Water bear</name>
    <name type="synonym">Tardigrade</name>
    <dbReference type="NCBI Taxonomy" id="947166"/>
    <lineage>
        <taxon>Eukaryota</taxon>
        <taxon>Metazoa</taxon>
        <taxon>Ecdysozoa</taxon>
        <taxon>Tardigrada</taxon>
        <taxon>Eutardigrada</taxon>
        <taxon>Parachela</taxon>
        <taxon>Hypsibioidea</taxon>
        <taxon>Ramazzottiidae</taxon>
        <taxon>Ramazzottius</taxon>
    </lineage>
</organism>
<proteinExistence type="predicted"/>
<feature type="region of interest" description="Disordered" evidence="1">
    <location>
        <begin position="62"/>
        <end position="102"/>
    </location>
</feature>
<dbReference type="AlphaFoldDB" id="A0A1D1UBY7"/>
<gene>
    <name evidence="2" type="primary">RvY_00205-1</name>
    <name evidence="2" type="synonym">RvY_00205.1</name>
    <name evidence="2" type="ORF">RvY_00205</name>
</gene>
<dbReference type="EMBL" id="BDGG01000001">
    <property type="protein sequence ID" value="GAU87334.1"/>
    <property type="molecule type" value="Genomic_DNA"/>
</dbReference>
<comment type="caution">
    <text evidence="2">The sequence shown here is derived from an EMBL/GenBank/DDBJ whole genome shotgun (WGS) entry which is preliminary data.</text>
</comment>
<keyword evidence="3" id="KW-1185">Reference proteome</keyword>
<feature type="compositionally biased region" description="Polar residues" evidence="1">
    <location>
        <begin position="62"/>
        <end position="83"/>
    </location>
</feature>
<dbReference type="Proteomes" id="UP000186922">
    <property type="component" value="Unassembled WGS sequence"/>
</dbReference>
<accession>A0A1D1UBY7</accession>
<sequence>MAPRLRCVCSVLCWTEDQFFACLDIVAIYCQALVLSGFREVGRHNRSVMSVYDRDRLMSASHLQSEPSARCHSSASSAQSTILEPSPKPHSVLSRPLGGTSR</sequence>
<name>A0A1D1UBY7_RAMVA</name>
<reference evidence="2 3" key="1">
    <citation type="journal article" date="2016" name="Nat. Commun.">
        <title>Extremotolerant tardigrade genome and improved radiotolerance of human cultured cells by tardigrade-unique protein.</title>
        <authorList>
            <person name="Hashimoto T."/>
            <person name="Horikawa D.D."/>
            <person name="Saito Y."/>
            <person name="Kuwahara H."/>
            <person name="Kozuka-Hata H."/>
            <person name="Shin-I T."/>
            <person name="Minakuchi Y."/>
            <person name="Ohishi K."/>
            <person name="Motoyama A."/>
            <person name="Aizu T."/>
            <person name="Enomoto A."/>
            <person name="Kondo K."/>
            <person name="Tanaka S."/>
            <person name="Hara Y."/>
            <person name="Koshikawa S."/>
            <person name="Sagara H."/>
            <person name="Miura T."/>
            <person name="Yokobori S."/>
            <person name="Miyagawa K."/>
            <person name="Suzuki Y."/>
            <person name="Kubo T."/>
            <person name="Oyama M."/>
            <person name="Kohara Y."/>
            <person name="Fujiyama A."/>
            <person name="Arakawa K."/>
            <person name="Katayama T."/>
            <person name="Toyoda A."/>
            <person name="Kunieda T."/>
        </authorList>
    </citation>
    <scope>NUCLEOTIDE SEQUENCE [LARGE SCALE GENOMIC DNA]</scope>
    <source>
        <strain evidence="2 3">YOKOZUNA-1</strain>
    </source>
</reference>
<evidence type="ECO:0000313" key="2">
    <source>
        <dbReference type="EMBL" id="GAU87334.1"/>
    </source>
</evidence>
<evidence type="ECO:0000256" key="1">
    <source>
        <dbReference type="SAM" id="MobiDB-lite"/>
    </source>
</evidence>
<evidence type="ECO:0000313" key="3">
    <source>
        <dbReference type="Proteomes" id="UP000186922"/>
    </source>
</evidence>
<protein>
    <submittedName>
        <fullName evidence="2">Uncharacterized protein</fullName>
    </submittedName>
</protein>